<name>A0AAV1B4D2_VICFA</name>
<feature type="compositionally biased region" description="Basic and acidic residues" evidence="1">
    <location>
        <begin position="56"/>
        <end position="68"/>
    </location>
</feature>
<protein>
    <submittedName>
        <fullName evidence="2">Uncharacterized protein</fullName>
    </submittedName>
</protein>
<keyword evidence="3" id="KW-1185">Reference proteome</keyword>
<reference evidence="2 3" key="1">
    <citation type="submission" date="2023-01" db="EMBL/GenBank/DDBJ databases">
        <authorList>
            <person name="Kreplak J."/>
        </authorList>
    </citation>
    <scope>NUCLEOTIDE SEQUENCE [LARGE SCALE GENOMIC DNA]</scope>
</reference>
<sequence>MSLVRKNSDPVRMMATRMSAKTLMTFLKQKRIIQKKMEVDITTNDVLTDVNYNSGDRLETEAPTHNDVEQDVLDIDVSPKEVGDREDGMHDVNEKSL</sequence>
<accession>A0AAV1B4D2</accession>
<dbReference type="Proteomes" id="UP001157006">
    <property type="component" value="Chromosome 6"/>
</dbReference>
<proteinExistence type="predicted"/>
<gene>
    <name evidence="2" type="ORF">VFH_VI082240</name>
</gene>
<dbReference type="AlphaFoldDB" id="A0AAV1B4D2"/>
<organism evidence="2 3">
    <name type="scientific">Vicia faba</name>
    <name type="common">Broad bean</name>
    <name type="synonym">Faba vulgaris</name>
    <dbReference type="NCBI Taxonomy" id="3906"/>
    <lineage>
        <taxon>Eukaryota</taxon>
        <taxon>Viridiplantae</taxon>
        <taxon>Streptophyta</taxon>
        <taxon>Embryophyta</taxon>
        <taxon>Tracheophyta</taxon>
        <taxon>Spermatophyta</taxon>
        <taxon>Magnoliopsida</taxon>
        <taxon>eudicotyledons</taxon>
        <taxon>Gunneridae</taxon>
        <taxon>Pentapetalae</taxon>
        <taxon>rosids</taxon>
        <taxon>fabids</taxon>
        <taxon>Fabales</taxon>
        <taxon>Fabaceae</taxon>
        <taxon>Papilionoideae</taxon>
        <taxon>50 kb inversion clade</taxon>
        <taxon>NPAAA clade</taxon>
        <taxon>Hologalegina</taxon>
        <taxon>IRL clade</taxon>
        <taxon>Fabeae</taxon>
        <taxon>Vicia</taxon>
    </lineage>
</organism>
<evidence type="ECO:0000313" key="2">
    <source>
        <dbReference type="EMBL" id="CAI8617551.1"/>
    </source>
</evidence>
<feature type="compositionally biased region" description="Basic and acidic residues" evidence="1">
    <location>
        <begin position="77"/>
        <end position="97"/>
    </location>
</feature>
<evidence type="ECO:0000313" key="3">
    <source>
        <dbReference type="Proteomes" id="UP001157006"/>
    </source>
</evidence>
<evidence type="ECO:0000256" key="1">
    <source>
        <dbReference type="SAM" id="MobiDB-lite"/>
    </source>
</evidence>
<dbReference type="EMBL" id="OX451741">
    <property type="protein sequence ID" value="CAI8617551.1"/>
    <property type="molecule type" value="Genomic_DNA"/>
</dbReference>
<feature type="region of interest" description="Disordered" evidence="1">
    <location>
        <begin position="53"/>
        <end position="97"/>
    </location>
</feature>